<reference evidence="1 2" key="1">
    <citation type="submission" date="2020-02" db="EMBL/GenBank/DDBJ databases">
        <title>Draft genome sequence of Haematococcus lacustris strain NIES-144.</title>
        <authorList>
            <person name="Morimoto D."/>
            <person name="Nakagawa S."/>
            <person name="Yoshida T."/>
            <person name="Sawayama S."/>
        </authorList>
    </citation>
    <scope>NUCLEOTIDE SEQUENCE [LARGE SCALE GENOMIC DNA]</scope>
    <source>
        <strain evidence="1 2">NIES-144</strain>
    </source>
</reference>
<evidence type="ECO:0000313" key="2">
    <source>
        <dbReference type="Proteomes" id="UP000485058"/>
    </source>
</evidence>
<organism evidence="1 2">
    <name type="scientific">Haematococcus lacustris</name>
    <name type="common">Green alga</name>
    <name type="synonym">Haematococcus pluvialis</name>
    <dbReference type="NCBI Taxonomy" id="44745"/>
    <lineage>
        <taxon>Eukaryota</taxon>
        <taxon>Viridiplantae</taxon>
        <taxon>Chlorophyta</taxon>
        <taxon>core chlorophytes</taxon>
        <taxon>Chlorophyceae</taxon>
        <taxon>CS clade</taxon>
        <taxon>Chlamydomonadales</taxon>
        <taxon>Haematococcaceae</taxon>
        <taxon>Haematococcus</taxon>
    </lineage>
</organism>
<evidence type="ECO:0000313" key="1">
    <source>
        <dbReference type="EMBL" id="GFH08601.1"/>
    </source>
</evidence>
<keyword evidence="2" id="KW-1185">Reference proteome</keyword>
<name>A0A699YGQ0_HAELA</name>
<accession>A0A699YGQ0</accession>
<dbReference type="AlphaFoldDB" id="A0A699YGQ0"/>
<dbReference type="Proteomes" id="UP000485058">
    <property type="component" value="Unassembled WGS sequence"/>
</dbReference>
<protein>
    <submittedName>
        <fullName evidence="1">Uncharacterized protein</fullName>
    </submittedName>
</protein>
<dbReference type="EMBL" id="BLLF01000171">
    <property type="protein sequence ID" value="GFH08601.1"/>
    <property type="molecule type" value="Genomic_DNA"/>
</dbReference>
<sequence length="49" mass="5100">MVAKEAQVEALALAKGVRLPADMLELAAKYGLRASALAAYFTAQDDGSC</sequence>
<comment type="caution">
    <text evidence="1">The sequence shown here is derived from an EMBL/GenBank/DDBJ whole genome shotgun (WGS) entry which is preliminary data.</text>
</comment>
<gene>
    <name evidence="1" type="ORF">HaLaN_03587</name>
</gene>
<proteinExistence type="predicted"/>